<keyword evidence="2" id="KW-0813">Transport</keyword>
<feature type="non-terminal residue" evidence="7">
    <location>
        <position position="1"/>
    </location>
</feature>
<organism evidence="7 8">
    <name type="scientific">Polarella glacialis</name>
    <name type="common">Dinoflagellate</name>
    <dbReference type="NCBI Taxonomy" id="89957"/>
    <lineage>
        <taxon>Eukaryota</taxon>
        <taxon>Sar</taxon>
        <taxon>Alveolata</taxon>
        <taxon>Dinophyceae</taxon>
        <taxon>Suessiales</taxon>
        <taxon>Suessiaceae</taxon>
        <taxon>Polarella</taxon>
    </lineage>
</organism>
<dbReference type="Pfam" id="PF13520">
    <property type="entry name" value="AA_permease_2"/>
    <property type="match status" value="1"/>
</dbReference>
<evidence type="ECO:0008006" key="9">
    <source>
        <dbReference type="Google" id="ProtNLM"/>
    </source>
</evidence>
<feature type="transmembrane region" description="Helical" evidence="6">
    <location>
        <begin position="141"/>
        <end position="160"/>
    </location>
</feature>
<keyword evidence="5 6" id="KW-0472">Membrane</keyword>
<protein>
    <recommendedName>
        <fullName evidence="9">Cationic amino acid transporter</fullName>
    </recommendedName>
</protein>
<reference evidence="7" key="1">
    <citation type="submission" date="2021-02" db="EMBL/GenBank/DDBJ databases">
        <authorList>
            <person name="Dougan E. K."/>
            <person name="Rhodes N."/>
            <person name="Thang M."/>
            <person name="Chan C."/>
        </authorList>
    </citation>
    <scope>NUCLEOTIDE SEQUENCE</scope>
</reference>
<dbReference type="AlphaFoldDB" id="A0A813F446"/>
<dbReference type="PANTHER" id="PTHR43243">
    <property type="entry name" value="INNER MEMBRANE TRANSPORTER YGJI-RELATED"/>
    <property type="match status" value="1"/>
</dbReference>
<evidence type="ECO:0000256" key="1">
    <source>
        <dbReference type="ARBA" id="ARBA00004141"/>
    </source>
</evidence>
<proteinExistence type="predicted"/>
<evidence type="ECO:0000313" key="8">
    <source>
        <dbReference type="Proteomes" id="UP000654075"/>
    </source>
</evidence>
<name>A0A813F446_POLGL</name>
<comment type="subcellular location">
    <subcellularLocation>
        <location evidence="1">Membrane</location>
        <topology evidence="1">Multi-pass membrane protein</topology>
    </subcellularLocation>
</comment>
<dbReference type="InterPro" id="IPR002293">
    <property type="entry name" value="AA/rel_permease1"/>
</dbReference>
<gene>
    <name evidence="7" type="ORF">PGLA1383_LOCUS25863</name>
</gene>
<keyword evidence="3 6" id="KW-0812">Transmembrane</keyword>
<sequence length="191" mass="19510">FDVLATLGEEAEHPNVVPRGIVLTLLLSGILYCATGLVFTGLVSYPEIEVTAPLARAADLRGLHRLAVAVSAGAVGNTLTTVIGGVLGGPRICYVMAQDGLLPKSLAGVNRFGAPAQALLVTGFPTAICALLVEFAPLAEIVSAGALCSFSLVCAALVLLRYPCSDSDDVVTGVASVQPAVLGRPTHEGFK</sequence>
<keyword evidence="4 6" id="KW-1133">Transmembrane helix</keyword>
<dbReference type="EMBL" id="CAJNNV010022236">
    <property type="protein sequence ID" value="CAE8607956.1"/>
    <property type="molecule type" value="Genomic_DNA"/>
</dbReference>
<evidence type="ECO:0000313" key="7">
    <source>
        <dbReference type="EMBL" id="CAE8607956.1"/>
    </source>
</evidence>
<dbReference type="GO" id="GO:0016020">
    <property type="term" value="C:membrane"/>
    <property type="evidence" value="ECO:0007669"/>
    <property type="project" value="UniProtKB-SubCell"/>
</dbReference>
<evidence type="ECO:0000256" key="3">
    <source>
        <dbReference type="ARBA" id="ARBA00022692"/>
    </source>
</evidence>
<feature type="transmembrane region" description="Helical" evidence="6">
    <location>
        <begin position="20"/>
        <end position="45"/>
    </location>
</feature>
<dbReference type="Proteomes" id="UP000654075">
    <property type="component" value="Unassembled WGS sequence"/>
</dbReference>
<dbReference type="Gene3D" id="1.20.1740.10">
    <property type="entry name" value="Amino acid/polyamine transporter I"/>
    <property type="match status" value="1"/>
</dbReference>
<keyword evidence="8" id="KW-1185">Reference proteome</keyword>
<evidence type="ECO:0000256" key="2">
    <source>
        <dbReference type="ARBA" id="ARBA00022448"/>
    </source>
</evidence>
<dbReference type="PANTHER" id="PTHR43243:SF4">
    <property type="entry name" value="CATIONIC AMINO ACID TRANSPORTER 4"/>
    <property type="match status" value="1"/>
</dbReference>
<dbReference type="OrthoDB" id="5982228at2759"/>
<feature type="transmembrane region" description="Helical" evidence="6">
    <location>
        <begin position="66"/>
        <end position="87"/>
    </location>
</feature>
<feature type="non-terminal residue" evidence="7">
    <location>
        <position position="191"/>
    </location>
</feature>
<evidence type="ECO:0000256" key="4">
    <source>
        <dbReference type="ARBA" id="ARBA00022989"/>
    </source>
</evidence>
<evidence type="ECO:0000256" key="6">
    <source>
        <dbReference type="SAM" id="Phobius"/>
    </source>
</evidence>
<comment type="caution">
    <text evidence="7">The sequence shown here is derived from an EMBL/GenBank/DDBJ whole genome shotgun (WGS) entry which is preliminary data.</text>
</comment>
<accession>A0A813F446</accession>
<dbReference type="GO" id="GO:0015171">
    <property type="term" value="F:amino acid transmembrane transporter activity"/>
    <property type="evidence" value="ECO:0007669"/>
    <property type="project" value="TreeGrafter"/>
</dbReference>
<evidence type="ECO:0000256" key="5">
    <source>
        <dbReference type="ARBA" id="ARBA00023136"/>
    </source>
</evidence>